<dbReference type="PROSITE" id="PS00374">
    <property type="entry name" value="MGMT"/>
    <property type="match status" value="1"/>
</dbReference>
<dbReference type="InterPro" id="IPR014048">
    <property type="entry name" value="MethylDNA_cys_MeTrfase_DNA-bd"/>
</dbReference>
<evidence type="ECO:0000256" key="8">
    <source>
        <dbReference type="ARBA" id="ARBA00049348"/>
    </source>
</evidence>
<evidence type="ECO:0000259" key="11">
    <source>
        <dbReference type="Pfam" id="PF02870"/>
    </source>
</evidence>
<comment type="catalytic activity">
    <reaction evidence="8 9">
        <text>a 6-O-methyl-2'-deoxyguanosine in DNA + L-cysteinyl-[protein] = S-methyl-L-cysteinyl-[protein] + a 2'-deoxyguanosine in DNA</text>
        <dbReference type="Rhea" id="RHEA:24000"/>
        <dbReference type="Rhea" id="RHEA-COMP:10131"/>
        <dbReference type="Rhea" id="RHEA-COMP:10132"/>
        <dbReference type="Rhea" id="RHEA-COMP:11367"/>
        <dbReference type="Rhea" id="RHEA-COMP:11368"/>
        <dbReference type="ChEBI" id="CHEBI:29950"/>
        <dbReference type="ChEBI" id="CHEBI:82612"/>
        <dbReference type="ChEBI" id="CHEBI:85445"/>
        <dbReference type="ChEBI" id="CHEBI:85448"/>
        <dbReference type="EC" id="2.1.1.63"/>
    </reaction>
</comment>
<dbReference type="Pfam" id="PF02870">
    <property type="entry name" value="Methyltransf_1N"/>
    <property type="match status" value="1"/>
</dbReference>
<dbReference type="GO" id="GO:0005737">
    <property type="term" value="C:cytoplasm"/>
    <property type="evidence" value="ECO:0007669"/>
    <property type="project" value="UniProtKB-SubCell"/>
</dbReference>
<dbReference type="InterPro" id="IPR036631">
    <property type="entry name" value="MGMT_N_sf"/>
</dbReference>
<dbReference type="PANTHER" id="PTHR10815:SF5">
    <property type="entry name" value="METHYLATED-DNA--PROTEIN-CYSTEINE METHYLTRANSFERASE"/>
    <property type="match status" value="1"/>
</dbReference>
<evidence type="ECO:0000256" key="5">
    <source>
        <dbReference type="ARBA" id="ARBA00022679"/>
    </source>
</evidence>
<keyword evidence="5 9" id="KW-0808">Transferase</keyword>
<dbReference type="KEGG" id="svf:NCTC3166_01471"/>
<accession>A0A3S4LAZ6</accession>
<feature type="active site" description="Nucleophile; methyl group acceptor" evidence="9">
    <location>
        <position position="141"/>
    </location>
</feature>
<evidence type="ECO:0000256" key="7">
    <source>
        <dbReference type="ARBA" id="ARBA00023204"/>
    </source>
</evidence>
<dbReference type="Proteomes" id="UP000270025">
    <property type="component" value="Chromosome"/>
</dbReference>
<dbReference type="FunFam" id="1.10.10.10:FF:000214">
    <property type="entry name" value="Methylated-DNA--protein-cysteine methyltransferase"/>
    <property type="match status" value="1"/>
</dbReference>
<reference evidence="12 13" key="1">
    <citation type="submission" date="2018-12" db="EMBL/GenBank/DDBJ databases">
        <authorList>
            <consortium name="Pathogen Informatics"/>
        </authorList>
    </citation>
    <scope>NUCLEOTIDE SEQUENCE [LARGE SCALE GENOMIC DNA]</scope>
    <source>
        <strain evidence="12 13">NCTC3166</strain>
    </source>
</reference>
<comment type="function">
    <text evidence="9">Involved in the cellular defense against the biological effects of O6-methylguanine (O6-MeG) and O4-methylthymine (O4-MeT) in DNA. Repairs the methylated nucleobase in DNA by stoichiometrically transferring the methyl group to a cysteine residue in the enzyme. This is a suicide reaction: the enzyme is irreversibly inactivated.</text>
</comment>
<dbReference type="Gene3D" id="1.10.10.10">
    <property type="entry name" value="Winged helix-like DNA-binding domain superfamily/Winged helix DNA-binding domain"/>
    <property type="match status" value="1"/>
</dbReference>
<evidence type="ECO:0000256" key="9">
    <source>
        <dbReference type="HAMAP-Rule" id="MF_00772"/>
    </source>
</evidence>
<keyword evidence="7 9" id="KW-0234">DNA repair</keyword>
<comment type="catalytic activity">
    <reaction evidence="1 9">
        <text>a 4-O-methyl-thymidine in DNA + L-cysteinyl-[protein] = a thymidine in DNA + S-methyl-L-cysteinyl-[protein]</text>
        <dbReference type="Rhea" id="RHEA:53428"/>
        <dbReference type="Rhea" id="RHEA-COMP:10131"/>
        <dbReference type="Rhea" id="RHEA-COMP:10132"/>
        <dbReference type="Rhea" id="RHEA-COMP:13555"/>
        <dbReference type="Rhea" id="RHEA-COMP:13556"/>
        <dbReference type="ChEBI" id="CHEBI:29950"/>
        <dbReference type="ChEBI" id="CHEBI:82612"/>
        <dbReference type="ChEBI" id="CHEBI:137386"/>
        <dbReference type="ChEBI" id="CHEBI:137387"/>
        <dbReference type="EC" id="2.1.1.63"/>
    </reaction>
</comment>
<dbReference type="Gene3D" id="3.30.160.70">
    <property type="entry name" value="Methylated DNA-protein cysteine methyltransferase domain"/>
    <property type="match status" value="1"/>
</dbReference>
<dbReference type="EMBL" id="LR134266">
    <property type="protein sequence ID" value="VED67641.1"/>
    <property type="molecule type" value="Genomic_DNA"/>
</dbReference>
<evidence type="ECO:0000256" key="6">
    <source>
        <dbReference type="ARBA" id="ARBA00022763"/>
    </source>
</evidence>
<evidence type="ECO:0000256" key="4">
    <source>
        <dbReference type="ARBA" id="ARBA00022603"/>
    </source>
</evidence>
<keyword evidence="13" id="KW-1185">Reference proteome</keyword>
<evidence type="ECO:0000256" key="2">
    <source>
        <dbReference type="ARBA" id="ARBA00008711"/>
    </source>
</evidence>
<dbReference type="EC" id="2.1.1.63" evidence="9"/>
<evidence type="ECO:0000256" key="1">
    <source>
        <dbReference type="ARBA" id="ARBA00001286"/>
    </source>
</evidence>
<dbReference type="NCBIfam" id="TIGR00589">
    <property type="entry name" value="ogt"/>
    <property type="match status" value="1"/>
</dbReference>
<dbReference type="AlphaFoldDB" id="A0A3S4LAZ6"/>
<evidence type="ECO:0000313" key="12">
    <source>
        <dbReference type="EMBL" id="VED67641.1"/>
    </source>
</evidence>
<dbReference type="InterPro" id="IPR036388">
    <property type="entry name" value="WH-like_DNA-bd_sf"/>
</dbReference>
<dbReference type="InterPro" id="IPR023546">
    <property type="entry name" value="MGMT"/>
</dbReference>
<dbReference type="HAMAP" id="MF_00772">
    <property type="entry name" value="OGT"/>
    <property type="match status" value="1"/>
</dbReference>
<evidence type="ECO:0000313" key="13">
    <source>
        <dbReference type="Proteomes" id="UP000270025"/>
    </source>
</evidence>
<dbReference type="InterPro" id="IPR001497">
    <property type="entry name" value="MethylDNA_cys_MeTrfase_AS"/>
</dbReference>
<dbReference type="CDD" id="cd06445">
    <property type="entry name" value="ATase"/>
    <property type="match status" value="1"/>
</dbReference>
<evidence type="ECO:0000259" key="10">
    <source>
        <dbReference type="Pfam" id="PF01035"/>
    </source>
</evidence>
<dbReference type="PANTHER" id="PTHR10815">
    <property type="entry name" value="METHYLATED-DNA--PROTEIN-CYSTEINE METHYLTRANSFERASE"/>
    <property type="match status" value="1"/>
</dbReference>
<sequence length="174" mass="19757">MIVGTTVQNSLKMTRFYRQLYQSPLGPLSVVVDEESLVGIWFCDQANCEQGLEHIEEACQPLHEAVFEWLDRYFIGENPSMPFPLSPQGTDFQQRVWAYLAQIPYGESRTYGEIARALSCKSAQAIGQAVGRNPLLLLIPCHRVLGTEKKLTGYAAGLDRKRWLLQHEAISWKE</sequence>
<gene>
    <name evidence="12" type="primary">ogt_1</name>
    <name evidence="12" type="ORF">NCTC3166_01471</name>
</gene>
<dbReference type="InterPro" id="IPR036217">
    <property type="entry name" value="MethylDNA_cys_MeTrfase_DNAb"/>
</dbReference>
<comment type="subcellular location">
    <subcellularLocation>
        <location evidence="9">Cytoplasm</location>
    </subcellularLocation>
</comment>
<name>A0A3S4LAZ6_9STRE</name>
<proteinExistence type="inferred from homology"/>
<keyword evidence="4 9" id="KW-0489">Methyltransferase</keyword>
<dbReference type="SUPFAM" id="SSF53155">
    <property type="entry name" value="Methylated DNA-protein cysteine methyltransferase domain"/>
    <property type="match status" value="1"/>
</dbReference>
<keyword evidence="6 9" id="KW-0227">DNA damage</keyword>
<dbReference type="Pfam" id="PF01035">
    <property type="entry name" value="DNA_binding_1"/>
    <property type="match status" value="1"/>
</dbReference>
<feature type="domain" description="Methylated-DNA-[protein]-cysteine S-methyltransferase DNA binding" evidence="10">
    <location>
        <begin position="91"/>
        <end position="169"/>
    </location>
</feature>
<dbReference type="GO" id="GO:0006307">
    <property type="term" value="P:DNA alkylation repair"/>
    <property type="evidence" value="ECO:0007669"/>
    <property type="project" value="UniProtKB-UniRule"/>
</dbReference>
<feature type="domain" description="Methylguanine DNA methyltransferase ribonuclease-like" evidence="11">
    <location>
        <begin position="17"/>
        <end position="86"/>
    </location>
</feature>
<dbReference type="InterPro" id="IPR008332">
    <property type="entry name" value="MethylG_MeTrfase_N"/>
</dbReference>
<keyword evidence="3 9" id="KW-0963">Cytoplasm</keyword>
<organism evidence="12 13">
    <name type="scientific">Streptococcus viridans</name>
    <dbReference type="NCBI Taxonomy" id="78535"/>
    <lineage>
        <taxon>Bacteria</taxon>
        <taxon>Bacillati</taxon>
        <taxon>Bacillota</taxon>
        <taxon>Bacilli</taxon>
        <taxon>Lactobacillales</taxon>
        <taxon>Streptococcaceae</taxon>
        <taxon>Streptococcus</taxon>
    </lineage>
</organism>
<dbReference type="GO" id="GO:0003908">
    <property type="term" value="F:methylated-DNA-[protein]-cysteine S-methyltransferase activity"/>
    <property type="evidence" value="ECO:0007669"/>
    <property type="project" value="UniProtKB-UniRule"/>
</dbReference>
<dbReference type="GO" id="GO:0032259">
    <property type="term" value="P:methylation"/>
    <property type="evidence" value="ECO:0007669"/>
    <property type="project" value="UniProtKB-KW"/>
</dbReference>
<dbReference type="SUPFAM" id="SSF46767">
    <property type="entry name" value="Methylated DNA-protein cysteine methyltransferase, C-terminal domain"/>
    <property type="match status" value="1"/>
</dbReference>
<comment type="miscellaneous">
    <text evidence="9">This enzyme catalyzes only one turnover and therefore is not strictly catalytic. According to one definition, an enzyme is a biocatalyst that acts repeatedly and over many reaction cycles.</text>
</comment>
<protein>
    <recommendedName>
        <fullName evidence="9">Methylated-DNA--protein-cysteine methyltransferase</fullName>
        <ecNumber evidence="9">2.1.1.63</ecNumber>
    </recommendedName>
    <alternativeName>
        <fullName evidence="9">6-O-methylguanine-DNA methyltransferase</fullName>
        <shortName evidence="9">MGMT</shortName>
    </alternativeName>
    <alternativeName>
        <fullName evidence="9">O-6-methylguanine-DNA-alkyltransferase</fullName>
    </alternativeName>
</protein>
<evidence type="ECO:0000256" key="3">
    <source>
        <dbReference type="ARBA" id="ARBA00022490"/>
    </source>
</evidence>
<comment type="similarity">
    <text evidence="2 9">Belongs to the MGMT family.</text>
</comment>